<dbReference type="STRING" id="1702221.AALO17_14400"/>
<keyword evidence="3" id="KW-1185">Reference proteome</keyword>
<evidence type="ECO:0000313" key="3">
    <source>
        <dbReference type="Proteomes" id="UP000069771"/>
    </source>
</evidence>
<sequence>MHLNHFLVKFNNSEEECMIKKAIQGAAGACLMFLAGSMPAAAAEHKSLLFPQYHFEDMNKTVWVESTTSFSDHPSNNLGETVLVSGNTKVKLTGESGTGTARLEYQGKTWYADENTLTDKSPEQRKKEAEEAKKKAEAEEKKRREEEEKAKEEAAKKKAAAQATSWSGPVLSPSAGVVQGPSGRETYYNLDMSGVVSIMRGMGNNDPYWVRGDGAKMLGDYVMVAANFGLRPRGSLVPTSMGMGIVCDTGGFAAANPTQLDIATAW</sequence>
<dbReference type="AlphaFoldDB" id="A0A140DV97"/>
<dbReference type="EMBL" id="CP011391">
    <property type="protein sequence ID" value="AMK54574.1"/>
    <property type="molecule type" value="Genomic_DNA"/>
</dbReference>
<evidence type="ECO:0000313" key="2">
    <source>
        <dbReference type="EMBL" id="AMK54574.1"/>
    </source>
</evidence>
<evidence type="ECO:0008006" key="4">
    <source>
        <dbReference type="Google" id="ProtNLM"/>
    </source>
</evidence>
<feature type="region of interest" description="Disordered" evidence="1">
    <location>
        <begin position="113"/>
        <end position="167"/>
    </location>
</feature>
<reference evidence="2 3" key="1">
    <citation type="journal article" date="2016" name="Gut Pathog.">
        <title>Whole genome sequencing of "Faecalibaculum rodentium" ALO17, isolated from C57BL/6J laboratory mouse feces.</title>
        <authorList>
            <person name="Lim S."/>
            <person name="Chang D.H."/>
            <person name="Ahn S."/>
            <person name="Kim B.C."/>
        </authorList>
    </citation>
    <scope>NUCLEOTIDE SEQUENCE [LARGE SCALE GENOMIC DNA]</scope>
    <source>
        <strain evidence="2 3">Alo17</strain>
    </source>
</reference>
<gene>
    <name evidence="2" type="ORF">AALO17_14400</name>
</gene>
<proteinExistence type="predicted"/>
<accession>A0A140DV97</accession>
<protein>
    <recommendedName>
        <fullName evidence="4">SH3b domain-containing protein</fullName>
    </recommendedName>
</protein>
<feature type="compositionally biased region" description="Basic and acidic residues" evidence="1">
    <location>
        <begin position="120"/>
        <end position="156"/>
    </location>
</feature>
<dbReference type="Proteomes" id="UP000069771">
    <property type="component" value="Chromosome"/>
</dbReference>
<name>A0A140DV97_9FIRM</name>
<organism evidence="2 3">
    <name type="scientific">Faecalibaculum rodentium</name>
    <dbReference type="NCBI Taxonomy" id="1702221"/>
    <lineage>
        <taxon>Bacteria</taxon>
        <taxon>Bacillati</taxon>
        <taxon>Bacillota</taxon>
        <taxon>Erysipelotrichia</taxon>
        <taxon>Erysipelotrichales</taxon>
        <taxon>Erysipelotrichaceae</taxon>
        <taxon>Faecalibaculum</taxon>
    </lineage>
</organism>
<evidence type="ECO:0000256" key="1">
    <source>
        <dbReference type="SAM" id="MobiDB-lite"/>
    </source>
</evidence>
<dbReference type="KEGG" id="fro:AALO17_14400"/>